<dbReference type="InterPro" id="IPR051616">
    <property type="entry name" value="Cul2-RING_E3_ligase_SR"/>
</dbReference>
<feature type="repeat" description="TPR" evidence="4">
    <location>
        <begin position="393"/>
        <end position="426"/>
    </location>
</feature>
<feature type="repeat" description="ANK" evidence="3">
    <location>
        <begin position="169"/>
        <end position="198"/>
    </location>
</feature>
<dbReference type="PROSITE" id="PS50005">
    <property type="entry name" value="TPR"/>
    <property type="match status" value="2"/>
</dbReference>
<name>A0ABD3DZU1_9LAMI</name>
<dbReference type="Gene3D" id="1.25.40.10">
    <property type="entry name" value="Tetratricopeptide repeat domain"/>
    <property type="match status" value="1"/>
</dbReference>
<dbReference type="Pfam" id="PF12796">
    <property type="entry name" value="Ank_2"/>
    <property type="match status" value="3"/>
</dbReference>
<comment type="caution">
    <text evidence="6">The sequence shown here is derived from an EMBL/GenBank/DDBJ whole genome shotgun (WGS) entry which is preliminary data.</text>
</comment>
<sequence>MARYDGLFMFILFFYYHFLIFTYSQENDDAILVAANTGNLELLRELRNEASDDEAFRRKCENIAEIEGLTCLHFAAGRGDIEICRFLIEEVKLNIDFKTDKGDSPLILAALKGQFKAAKYLINRGADVKMGGYRGITCLHIAASNGNKEIMQLLLLKGADIEAHSVWGTPLQCAAACGDVESVRFLLSRGADPNAVSPLSVSSLMSAIKCRSFELLEMLLKAKADPNKMSCGLSPLAMAAKENDTRFLRLLLAAGANPNSPTSKLLLPIEYAAEVGNAEGLAILFPVTETASHSRYPDWSIRGIENRFHSESAKTQIKEMQDGLFRILDEQGKDAVNRKDHARAVEMFSEAIYLQPDNARLLSNRSLCWANLNEPHFALYDAEVSFTRRPDWPKAYYRAGAACMLLKNYHKACGLYQKASTLDPTNMQIKKALSLALKPAILFHAERDPLNMATYLALQVQICNNFYVNLRDLAKKDPMKAMKILRKFLDNKDLHHLL</sequence>
<feature type="transmembrane region" description="Helical" evidence="5">
    <location>
        <begin position="7"/>
        <end position="24"/>
    </location>
</feature>
<dbReference type="AlphaFoldDB" id="A0ABD3DZU1"/>
<evidence type="ECO:0000256" key="3">
    <source>
        <dbReference type="PROSITE-ProRule" id="PRU00023"/>
    </source>
</evidence>
<dbReference type="Proteomes" id="UP001632038">
    <property type="component" value="Unassembled WGS sequence"/>
</dbReference>
<evidence type="ECO:0000313" key="7">
    <source>
        <dbReference type="Proteomes" id="UP001632038"/>
    </source>
</evidence>
<accession>A0ABD3DZU1</accession>
<feature type="repeat" description="ANK" evidence="3">
    <location>
        <begin position="134"/>
        <end position="166"/>
    </location>
</feature>
<feature type="repeat" description="ANK" evidence="3">
    <location>
        <begin position="67"/>
        <end position="89"/>
    </location>
</feature>
<evidence type="ECO:0000256" key="2">
    <source>
        <dbReference type="ARBA" id="ARBA00022803"/>
    </source>
</evidence>
<keyword evidence="5" id="KW-0472">Membrane</keyword>
<protein>
    <submittedName>
        <fullName evidence="6">Uncharacterized protein</fullName>
    </submittedName>
</protein>
<dbReference type="PRINTS" id="PR01415">
    <property type="entry name" value="ANKYRIN"/>
</dbReference>
<evidence type="ECO:0000256" key="5">
    <source>
        <dbReference type="SAM" id="Phobius"/>
    </source>
</evidence>
<dbReference type="PROSITE" id="PS50088">
    <property type="entry name" value="ANK_REPEAT"/>
    <property type="match status" value="5"/>
</dbReference>
<dbReference type="Gene3D" id="1.25.40.20">
    <property type="entry name" value="Ankyrin repeat-containing domain"/>
    <property type="match status" value="1"/>
</dbReference>
<evidence type="ECO:0000256" key="1">
    <source>
        <dbReference type="ARBA" id="ARBA00022737"/>
    </source>
</evidence>
<keyword evidence="5" id="KW-0812">Transmembrane</keyword>
<dbReference type="InterPro" id="IPR011990">
    <property type="entry name" value="TPR-like_helical_dom_sf"/>
</dbReference>
<keyword evidence="5" id="KW-1133">Transmembrane helix</keyword>
<dbReference type="InterPro" id="IPR019734">
    <property type="entry name" value="TPR_rpt"/>
</dbReference>
<dbReference type="InterPro" id="IPR002110">
    <property type="entry name" value="Ankyrin_rpt"/>
</dbReference>
<feature type="repeat" description="ANK" evidence="3">
    <location>
        <begin position="231"/>
        <end position="263"/>
    </location>
</feature>
<dbReference type="PANTHER" id="PTHR46224">
    <property type="entry name" value="ANKYRIN REPEAT FAMILY PROTEIN"/>
    <property type="match status" value="1"/>
</dbReference>
<dbReference type="InterPro" id="IPR013105">
    <property type="entry name" value="TPR_2"/>
</dbReference>
<keyword evidence="2 4" id="KW-0802">TPR repeat</keyword>
<dbReference type="SUPFAM" id="SSF48403">
    <property type="entry name" value="Ankyrin repeat"/>
    <property type="match status" value="1"/>
</dbReference>
<keyword evidence="3" id="KW-0040">ANK repeat</keyword>
<evidence type="ECO:0000256" key="4">
    <source>
        <dbReference type="PROSITE-ProRule" id="PRU00339"/>
    </source>
</evidence>
<dbReference type="PROSITE" id="PS50297">
    <property type="entry name" value="ANK_REP_REGION"/>
    <property type="match status" value="5"/>
</dbReference>
<dbReference type="EMBL" id="JAVIJP010000009">
    <property type="protein sequence ID" value="KAL3647773.1"/>
    <property type="molecule type" value="Genomic_DNA"/>
</dbReference>
<organism evidence="6 7">
    <name type="scientific">Castilleja foliolosa</name>
    <dbReference type="NCBI Taxonomy" id="1961234"/>
    <lineage>
        <taxon>Eukaryota</taxon>
        <taxon>Viridiplantae</taxon>
        <taxon>Streptophyta</taxon>
        <taxon>Embryophyta</taxon>
        <taxon>Tracheophyta</taxon>
        <taxon>Spermatophyta</taxon>
        <taxon>Magnoliopsida</taxon>
        <taxon>eudicotyledons</taxon>
        <taxon>Gunneridae</taxon>
        <taxon>Pentapetalae</taxon>
        <taxon>asterids</taxon>
        <taxon>lamiids</taxon>
        <taxon>Lamiales</taxon>
        <taxon>Orobanchaceae</taxon>
        <taxon>Pedicularideae</taxon>
        <taxon>Castillejinae</taxon>
        <taxon>Castilleja</taxon>
    </lineage>
</organism>
<dbReference type="SUPFAM" id="SSF48452">
    <property type="entry name" value="TPR-like"/>
    <property type="match status" value="1"/>
</dbReference>
<dbReference type="PANTHER" id="PTHR46224:SF67">
    <property type="entry name" value="HSP70-HSP90 ORGANIZING PROTEIN 3-LIKE"/>
    <property type="match status" value="1"/>
</dbReference>
<reference evidence="7" key="1">
    <citation type="journal article" date="2024" name="IScience">
        <title>Strigolactones Initiate the Formation of Haustorium-like Structures in Castilleja.</title>
        <authorList>
            <person name="Buerger M."/>
            <person name="Peterson D."/>
            <person name="Chory J."/>
        </authorList>
    </citation>
    <scope>NUCLEOTIDE SEQUENCE [LARGE SCALE GENOMIC DNA]</scope>
</reference>
<feature type="repeat" description="TPR" evidence="4">
    <location>
        <begin position="325"/>
        <end position="358"/>
    </location>
</feature>
<dbReference type="SMART" id="SM00248">
    <property type="entry name" value="ANK"/>
    <property type="match status" value="7"/>
</dbReference>
<dbReference type="Pfam" id="PF07719">
    <property type="entry name" value="TPR_2"/>
    <property type="match status" value="1"/>
</dbReference>
<feature type="repeat" description="ANK" evidence="3">
    <location>
        <begin position="101"/>
        <end position="133"/>
    </location>
</feature>
<gene>
    <name evidence="6" type="ORF">CASFOL_008741</name>
</gene>
<dbReference type="InterPro" id="IPR036770">
    <property type="entry name" value="Ankyrin_rpt-contain_sf"/>
</dbReference>
<proteinExistence type="predicted"/>
<dbReference type="SMART" id="SM00028">
    <property type="entry name" value="TPR"/>
    <property type="match status" value="2"/>
</dbReference>
<keyword evidence="1" id="KW-0677">Repeat</keyword>
<evidence type="ECO:0000313" key="6">
    <source>
        <dbReference type="EMBL" id="KAL3647773.1"/>
    </source>
</evidence>
<keyword evidence="7" id="KW-1185">Reference proteome</keyword>